<accession>A0A926KM01</accession>
<name>A0A926KM01_9BACL</name>
<evidence type="ECO:0000313" key="2">
    <source>
        <dbReference type="EMBL" id="MBD0380115.1"/>
    </source>
</evidence>
<feature type="binding site" evidence="1">
    <location>
        <position position="348"/>
    </location>
    <ligand>
        <name>a divalent metal cation</name>
        <dbReference type="ChEBI" id="CHEBI:60240"/>
    </ligand>
</feature>
<dbReference type="GO" id="GO:0046872">
    <property type="term" value="F:metal ion binding"/>
    <property type="evidence" value="ECO:0007669"/>
    <property type="project" value="UniProtKB-UniRule"/>
</dbReference>
<keyword evidence="1" id="KW-0479">Metal-binding</keyword>
<dbReference type="EMBL" id="JACVVD010000002">
    <property type="protein sequence ID" value="MBD0380115.1"/>
    <property type="molecule type" value="Genomic_DNA"/>
</dbReference>
<organism evidence="2 3">
    <name type="scientific">Paenibacillus sedimenti</name>
    <dbReference type="NCBI Taxonomy" id="2770274"/>
    <lineage>
        <taxon>Bacteria</taxon>
        <taxon>Bacillati</taxon>
        <taxon>Bacillota</taxon>
        <taxon>Bacilli</taxon>
        <taxon>Bacillales</taxon>
        <taxon>Paenibacillaceae</taxon>
        <taxon>Paenibacillus</taxon>
    </lineage>
</organism>
<comment type="catalytic activity">
    <reaction evidence="1">
        <text>keto-D-tagaturonate = keto-D-fructuronate</text>
        <dbReference type="Rhea" id="RHEA:51656"/>
        <dbReference type="ChEBI" id="CHEBI:17886"/>
        <dbReference type="ChEBI" id="CHEBI:59881"/>
        <dbReference type="EC" id="5.1.2.7"/>
    </reaction>
</comment>
<feature type="active site" description="Proton donor" evidence="1">
    <location>
        <position position="274"/>
    </location>
</feature>
<sequence>MKQLIEALQSGNLAAINTSDLKVYASSFTEVGGTKLLLVRSNTGKKLVAVGKGEIYDQLIGESVDGGKICPLTHENRLTLNQFLPYTAPQAFGTQVATMGLGDRLGIASPGHIQTLRGKDIRPVLAQQSIRELALTGRTYEDVLDAAAYAVFQEGYRDGYGADGDHLKKEEDIEYALRLGFTMLTLDCSEKIDNTIDGLTDAEVAAKYEKLPTSLRSRYEERYLQATPNVPGASLTFTRQSLMKDVLIYDAAIDFMEAIFRKYITTLDRAVDFEISIDETATPTSPEAHFLVANELRQRGVTIFSMAPRFCGEFQKGIDYIGDIAQFEKELASHAAIAVHFEYKLSIHSGSDKFSVFPLIGQYTNGLFHLKTAGTNWLEAVRVVAKVNPSLYRRMHQYALDHFEEATAYYHVTTDINAITPLASVSDPQLPEYMNENNARQLLHITYGLLLQAKNADGSKQFADEFFQTLAEQEESFAEGLKKHIGKHLELLGK</sequence>
<keyword evidence="3" id="KW-1185">Reference proteome</keyword>
<dbReference type="Pfam" id="PF16257">
    <property type="entry name" value="UxaE"/>
    <property type="match status" value="1"/>
</dbReference>
<gene>
    <name evidence="1" type="primary">uxaE</name>
    <name evidence="2" type="ORF">ICC18_08330</name>
</gene>
<dbReference type="HAMAP" id="MF_02243">
    <property type="entry name" value="UxaE"/>
    <property type="match status" value="1"/>
</dbReference>
<dbReference type="EC" id="5.1.2.7" evidence="1"/>
<comment type="caution">
    <text evidence="2">The sequence shown here is derived from an EMBL/GenBank/DDBJ whole genome shotgun (WGS) entry which is preliminary data.</text>
</comment>
<feature type="active site" description="Proton acceptor" evidence="1">
    <location>
        <position position="165"/>
    </location>
</feature>
<comment type="function">
    <text evidence="1">Catalyzes the epimerization of D-tagaturonate (D-TagA) to D-fructuronate (D-FruA).</text>
</comment>
<comment type="cofactor">
    <cofactor evidence="1">
        <name>a divalent metal cation</name>
        <dbReference type="ChEBI" id="CHEBI:60240"/>
    </cofactor>
</comment>
<evidence type="ECO:0000313" key="3">
    <source>
        <dbReference type="Proteomes" id="UP000650466"/>
    </source>
</evidence>
<dbReference type="GO" id="GO:0016856">
    <property type="term" value="F:racemase and epimerase activity, acting on hydroxy acids and derivatives"/>
    <property type="evidence" value="ECO:0007669"/>
    <property type="project" value="UniProtKB-UniRule"/>
</dbReference>
<dbReference type="Proteomes" id="UP000650466">
    <property type="component" value="Unassembled WGS sequence"/>
</dbReference>
<feature type="binding site" evidence="1">
    <location>
        <position position="166"/>
    </location>
    <ligand>
        <name>a divalent metal cation</name>
        <dbReference type="ChEBI" id="CHEBI:60240"/>
    </ligand>
</feature>
<evidence type="ECO:0000256" key="1">
    <source>
        <dbReference type="HAMAP-Rule" id="MF_02243"/>
    </source>
</evidence>
<reference evidence="2" key="1">
    <citation type="submission" date="2020-09" db="EMBL/GenBank/DDBJ databases">
        <title>Draft Genome Sequence of Paenibacillus sp. WST5.</title>
        <authorList>
            <person name="Bao Z."/>
        </authorList>
    </citation>
    <scope>NUCLEOTIDE SEQUENCE</scope>
    <source>
        <strain evidence="2">WST5</strain>
    </source>
</reference>
<proteinExistence type="inferred from homology"/>
<dbReference type="RefSeq" id="WP_188173876.1">
    <property type="nucleotide sequence ID" value="NZ_JACVVD010000002.1"/>
</dbReference>
<protein>
    <recommendedName>
        <fullName evidence="1">Tagaturonate/fructuronate epimerase</fullName>
        <shortName evidence="1">D-TagA/D-FruA epimerase</shortName>
        <ecNumber evidence="1">5.1.2.7</ecNumber>
    </recommendedName>
</protein>
<dbReference type="AlphaFoldDB" id="A0A926KM01"/>
<comment type="similarity">
    <text evidence="1">Belongs to the UxaE family.</text>
</comment>
<keyword evidence="1" id="KW-0413">Isomerase</keyword>
<dbReference type="InterPro" id="IPR032586">
    <property type="entry name" value="UxaE"/>
</dbReference>
<feature type="binding site" evidence="1">
    <location>
        <position position="316"/>
    </location>
    <ligand>
        <name>a divalent metal cation</name>
        <dbReference type="ChEBI" id="CHEBI:60240"/>
    </ligand>
</feature>